<dbReference type="Gene3D" id="1.10.287.940">
    <property type="entry name" value="atp-gated p2x4 ion channel"/>
    <property type="match status" value="1"/>
</dbReference>
<sequence>MGSIWSNIRQQDPDDVFAYSTPKIVKIRDRRLGLLRILLQIVIVVYVIGFVIIKNQQYLEYEEPTGTVQTSFQKPATFIDPVQYPFCKQYTGPNPALIDTGKSLDQSISAIGSVVISVMEQQLPVR</sequence>
<feature type="non-terminal residue" evidence="11">
    <location>
        <position position="126"/>
    </location>
</feature>
<evidence type="ECO:0000256" key="6">
    <source>
        <dbReference type="ARBA" id="ARBA00023065"/>
    </source>
</evidence>
<keyword evidence="3" id="KW-0813">Transport</keyword>
<dbReference type="GO" id="GO:0015267">
    <property type="term" value="F:channel activity"/>
    <property type="evidence" value="ECO:0007669"/>
    <property type="project" value="UniProtKB-ARBA"/>
</dbReference>
<dbReference type="Pfam" id="PF00864">
    <property type="entry name" value="P2X_receptor"/>
    <property type="match status" value="1"/>
</dbReference>
<reference evidence="11" key="1">
    <citation type="submission" date="2015-04" db="EMBL/GenBank/DDBJ databases">
        <title>The genome sequence of the plant pathogenic Rhizarian Plasmodiophora brassicae reveals insights in its biotrophic life cycle and the origin of chitin synthesis.</title>
        <authorList>
            <person name="Schwelm A."/>
            <person name="Fogelqvist J."/>
            <person name="Knaust A."/>
            <person name="Julke S."/>
            <person name="Lilja T."/>
            <person name="Dhandapani V."/>
            <person name="Bonilla-Rosso G."/>
            <person name="Karlsson M."/>
            <person name="Shevchenko A."/>
            <person name="Choi S.R."/>
            <person name="Kim H.G."/>
            <person name="Park J.Y."/>
            <person name="Lim Y.P."/>
            <person name="Ludwig-Muller J."/>
            <person name="Dixelius C."/>
        </authorList>
    </citation>
    <scope>NUCLEOTIDE SEQUENCE</scope>
    <source>
        <tissue evidence="11">Potato root galls</tissue>
    </source>
</reference>
<accession>A0A0H5RCM3</accession>
<evidence type="ECO:0000256" key="8">
    <source>
        <dbReference type="ARBA" id="ARBA00023286"/>
    </source>
</evidence>
<dbReference type="EMBL" id="HACM01005817">
    <property type="protein sequence ID" value="CRZ06259.1"/>
    <property type="molecule type" value="Transcribed_RNA"/>
</dbReference>
<dbReference type="GO" id="GO:0012505">
    <property type="term" value="C:endomembrane system"/>
    <property type="evidence" value="ECO:0007669"/>
    <property type="project" value="UniProtKB-SubCell"/>
</dbReference>
<keyword evidence="6" id="KW-0406">Ion transport</keyword>
<keyword evidence="4 10" id="KW-0812">Transmembrane</keyword>
<protein>
    <submittedName>
        <fullName evidence="11">Uncharacterized protein</fullName>
    </submittedName>
</protein>
<evidence type="ECO:0000256" key="9">
    <source>
        <dbReference type="ARBA" id="ARBA00023303"/>
    </source>
</evidence>
<name>A0A0H5RCM3_9EUKA</name>
<proteinExistence type="inferred from homology"/>
<dbReference type="GO" id="GO:0007165">
    <property type="term" value="P:signal transduction"/>
    <property type="evidence" value="ECO:0007669"/>
    <property type="project" value="UniProtKB-ARBA"/>
</dbReference>
<dbReference type="InterPro" id="IPR059116">
    <property type="entry name" value="P2X_receptor"/>
</dbReference>
<evidence type="ECO:0000256" key="4">
    <source>
        <dbReference type="ARBA" id="ARBA00022692"/>
    </source>
</evidence>
<dbReference type="AlphaFoldDB" id="A0A0H5RCM3"/>
<evidence type="ECO:0000256" key="2">
    <source>
        <dbReference type="ARBA" id="ARBA00009848"/>
    </source>
</evidence>
<organism evidence="11">
    <name type="scientific">Spongospora subterranea</name>
    <dbReference type="NCBI Taxonomy" id="70186"/>
    <lineage>
        <taxon>Eukaryota</taxon>
        <taxon>Sar</taxon>
        <taxon>Rhizaria</taxon>
        <taxon>Endomyxa</taxon>
        <taxon>Phytomyxea</taxon>
        <taxon>Plasmodiophorida</taxon>
        <taxon>Plasmodiophoridae</taxon>
        <taxon>Spongospora</taxon>
    </lineage>
</organism>
<dbReference type="GO" id="GO:0016020">
    <property type="term" value="C:membrane"/>
    <property type="evidence" value="ECO:0007669"/>
    <property type="project" value="TreeGrafter"/>
</dbReference>
<evidence type="ECO:0000256" key="10">
    <source>
        <dbReference type="SAM" id="Phobius"/>
    </source>
</evidence>
<comment type="similarity">
    <text evidence="2">Belongs to the P2X receptor family.</text>
</comment>
<keyword evidence="5 10" id="KW-1133">Transmembrane helix</keyword>
<keyword evidence="9" id="KW-0407">Ion channel</keyword>
<feature type="transmembrane region" description="Helical" evidence="10">
    <location>
        <begin position="33"/>
        <end position="53"/>
    </location>
</feature>
<dbReference type="GO" id="GO:0070588">
    <property type="term" value="P:calcium ion transmembrane transport"/>
    <property type="evidence" value="ECO:0007669"/>
    <property type="project" value="TreeGrafter"/>
</dbReference>
<evidence type="ECO:0000313" key="11">
    <source>
        <dbReference type="EMBL" id="CRZ06259.1"/>
    </source>
</evidence>
<evidence type="ECO:0000256" key="7">
    <source>
        <dbReference type="ARBA" id="ARBA00023136"/>
    </source>
</evidence>
<evidence type="ECO:0000256" key="5">
    <source>
        <dbReference type="ARBA" id="ARBA00022989"/>
    </source>
</evidence>
<keyword evidence="8" id="KW-1071">Ligand-gated ion channel</keyword>
<evidence type="ECO:0000256" key="3">
    <source>
        <dbReference type="ARBA" id="ARBA00022448"/>
    </source>
</evidence>
<dbReference type="PANTHER" id="PTHR10125">
    <property type="entry name" value="P2X PURINOCEPTOR"/>
    <property type="match status" value="1"/>
</dbReference>
<dbReference type="PANTHER" id="PTHR10125:SF31">
    <property type="entry name" value="P2X RECEPTOR E"/>
    <property type="match status" value="1"/>
</dbReference>
<evidence type="ECO:0000256" key="1">
    <source>
        <dbReference type="ARBA" id="ARBA00004308"/>
    </source>
</evidence>
<keyword evidence="7 10" id="KW-0472">Membrane</keyword>
<comment type="subcellular location">
    <subcellularLocation>
        <location evidence="1">Endomembrane system</location>
    </subcellularLocation>
</comment>